<accession>A0AAE8SSA8</accession>
<keyword evidence="1" id="KW-0863">Zinc-finger</keyword>
<dbReference type="GO" id="GO:0008270">
    <property type="term" value="F:zinc ion binding"/>
    <property type="evidence" value="ECO:0007669"/>
    <property type="project" value="UniProtKB-KW"/>
</dbReference>
<feature type="region of interest" description="Disordered" evidence="2">
    <location>
        <begin position="110"/>
        <end position="152"/>
    </location>
</feature>
<keyword evidence="3" id="KW-0812">Transmembrane</keyword>
<organism evidence="5 6">
    <name type="scientific">Cephalotrichum gorgonifer</name>
    <dbReference type="NCBI Taxonomy" id="2041049"/>
    <lineage>
        <taxon>Eukaryota</taxon>
        <taxon>Fungi</taxon>
        <taxon>Dikarya</taxon>
        <taxon>Ascomycota</taxon>
        <taxon>Pezizomycotina</taxon>
        <taxon>Sordariomycetes</taxon>
        <taxon>Hypocreomycetidae</taxon>
        <taxon>Microascales</taxon>
        <taxon>Microascaceae</taxon>
        <taxon>Cephalotrichum</taxon>
    </lineage>
</organism>
<evidence type="ECO:0000259" key="4">
    <source>
        <dbReference type="PROSITE" id="PS50089"/>
    </source>
</evidence>
<feature type="transmembrane region" description="Helical" evidence="3">
    <location>
        <begin position="12"/>
        <end position="31"/>
    </location>
</feature>
<dbReference type="CDD" id="cd16448">
    <property type="entry name" value="RING-H2"/>
    <property type="match status" value="1"/>
</dbReference>
<protein>
    <recommendedName>
        <fullName evidence="4">RING-type domain-containing protein</fullName>
    </recommendedName>
</protein>
<keyword evidence="6" id="KW-1185">Reference proteome</keyword>
<evidence type="ECO:0000256" key="3">
    <source>
        <dbReference type="SAM" id="Phobius"/>
    </source>
</evidence>
<dbReference type="AlphaFoldDB" id="A0AAE8SSA8"/>
<gene>
    <name evidence="5" type="ORF">DNG_01989</name>
</gene>
<keyword evidence="3" id="KW-0472">Membrane</keyword>
<sequence length="247" mass="27119">MGSMVKEHIGVIILGIFIGFAIFGPIACVLYSRRRERKKFHPSPKAFRQARNKLGTVSERKKGTEKGLEGDAEWTDNCPICIAPLLVCPETSDEPSHQAPMVELKAPIAAARGPRASGSNEMSGGAGDGTRSGNTAGDAPVNPPDQAADESPESHVARLLRCLATMKRHRVSSERDVEILKLKSCGHWFHARCLSSWFLIDRYDCPVCRKAYWEGNARRMGPMETFLRSEYSSNPVAARIGHASMVV</sequence>
<evidence type="ECO:0000313" key="6">
    <source>
        <dbReference type="Proteomes" id="UP001187682"/>
    </source>
</evidence>
<dbReference type="InterPro" id="IPR013083">
    <property type="entry name" value="Znf_RING/FYVE/PHD"/>
</dbReference>
<dbReference type="PROSITE" id="PS50089">
    <property type="entry name" value="ZF_RING_2"/>
    <property type="match status" value="1"/>
</dbReference>
<reference evidence="5" key="1">
    <citation type="submission" date="2018-03" db="EMBL/GenBank/DDBJ databases">
        <authorList>
            <person name="Guldener U."/>
        </authorList>
    </citation>
    <scope>NUCLEOTIDE SEQUENCE</scope>
</reference>
<name>A0AAE8SSA8_9PEZI</name>
<dbReference type="Proteomes" id="UP001187682">
    <property type="component" value="Unassembled WGS sequence"/>
</dbReference>
<evidence type="ECO:0000256" key="2">
    <source>
        <dbReference type="SAM" id="MobiDB-lite"/>
    </source>
</evidence>
<dbReference type="Pfam" id="PF13639">
    <property type="entry name" value="zf-RING_2"/>
    <property type="match status" value="1"/>
</dbReference>
<feature type="region of interest" description="Disordered" evidence="2">
    <location>
        <begin position="40"/>
        <end position="70"/>
    </location>
</feature>
<dbReference type="EMBL" id="ONZQ02000002">
    <property type="protein sequence ID" value="SPN98950.1"/>
    <property type="molecule type" value="Genomic_DNA"/>
</dbReference>
<comment type="caution">
    <text evidence="5">The sequence shown here is derived from an EMBL/GenBank/DDBJ whole genome shotgun (WGS) entry which is preliminary data.</text>
</comment>
<keyword evidence="3" id="KW-1133">Transmembrane helix</keyword>
<feature type="domain" description="RING-type" evidence="4">
    <location>
        <begin position="162"/>
        <end position="209"/>
    </location>
</feature>
<keyword evidence="1" id="KW-0862">Zinc</keyword>
<dbReference type="InterPro" id="IPR001841">
    <property type="entry name" value="Znf_RING"/>
</dbReference>
<proteinExistence type="predicted"/>
<evidence type="ECO:0000313" key="5">
    <source>
        <dbReference type="EMBL" id="SPN98950.1"/>
    </source>
</evidence>
<keyword evidence="1" id="KW-0479">Metal-binding</keyword>
<dbReference type="SUPFAM" id="SSF57850">
    <property type="entry name" value="RING/U-box"/>
    <property type="match status" value="1"/>
</dbReference>
<dbReference type="Gene3D" id="3.30.40.10">
    <property type="entry name" value="Zinc/RING finger domain, C3HC4 (zinc finger)"/>
    <property type="match status" value="1"/>
</dbReference>
<evidence type="ECO:0000256" key="1">
    <source>
        <dbReference type="PROSITE-ProRule" id="PRU00175"/>
    </source>
</evidence>
<feature type="compositionally biased region" description="Basic and acidic residues" evidence="2">
    <location>
        <begin position="58"/>
        <end position="69"/>
    </location>
</feature>